<gene>
    <name evidence="2" type="ORF">Sps_04816</name>
</gene>
<dbReference type="GO" id="GO:0071111">
    <property type="term" value="F:cyclic-guanylate-specific phosphodiesterase activity"/>
    <property type="evidence" value="ECO:0007669"/>
    <property type="project" value="InterPro"/>
</dbReference>
<dbReference type="PANTHER" id="PTHR33121">
    <property type="entry name" value="CYCLIC DI-GMP PHOSPHODIESTERASE PDEF"/>
    <property type="match status" value="1"/>
</dbReference>
<dbReference type="InterPro" id="IPR050706">
    <property type="entry name" value="Cyclic-di-GMP_PDE-like"/>
</dbReference>
<protein>
    <submittedName>
        <fullName evidence="2">EAL domain-containing protein</fullName>
    </submittedName>
</protein>
<dbReference type="OrthoDB" id="675397at2"/>
<evidence type="ECO:0000313" key="3">
    <source>
        <dbReference type="Proteomes" id="UP000189545"/>
    </source>
</evidence>
<dbReference type="CDD" id="cd01948">
    <property type="entry name" value="EAL"/>
    <property type="match status" value="1"/>
</dbReference>
<dbReference type="KEGG" id="spsw:Sps_04816"/>
<dbReference type="Pfam" id="PF00563">
    <property type="entry name" value="EAL"/>
    <property type="match status" value="1"/>
</dbReference>
<dbReference type="AlphaFoldDB" id="A0A1S6HWW2"/>
<dbReference type="RefSeq" id="WP_077754763.1">
    <property type="nucleotide sequence ID" value="NZ_CP014782.1"/>
</dbReference>
<sequence>MSNKKSILNRLYAGIERNAFEPYFQPIIDCHSGKTVGVEVLVRLKESENIISPDEFIKTAETSGLIIPITELILGKAIRLLHT</sequence>
<dbReference type="Gene3D" id="3.20.20.450">
    <property type="entry name" value="EAL domain"/>
    <property type="match status" value="1"/>
</dbReference>
<dbReference type="PROSITE" id="PS50883">
    <property type="entry name" value="EAL"/>
    <property type="match status" value="1"/>
</dbReference>
<dbReference type="EMBL" id="CP014782">
    <property type="protein sequence ID" value="AQS39898.1"/>
    <property type="molecule type" value="Genomic_DNA"/>
</dbReference>
<dbReference type="SUPFAM" id="SSF141868">
    <property type="entry name" value="EAL domain-like"/>
    <property type="match status" value="1"/>
</dbReference>
<dbReference type="STRING" id="225848.Sps_04816"/>
<keyword evidence="3" id="KW-1185">Reference proteome</keyword>
<dbReference type="PANTHER" id="PTHR33121:SF79">
    <property type="entry name" value="CYCLIC DI-GMP PHOSPHODIESTERASE PDED-RELATED"/>
    <property type="match status" value="1"/>
</dbReference>
<name>A0A1S6HWW2_9GAMM</name>
<accession>A0A1S6HWW2</accession>
<dbReference type="InterPro" id="IPR001633">
    <property type="entry name" value="EAL_dom"/>
</dbReference>
<evidence type="ECO:0000259" key="1">
    <source>
        <dbReference type="PROSITE" id="PS50883"/>
    </source>
</evidence>
<dbReference type="InterPro" id="IPR035919">
    <property type="entry name" value="EAL_sf"/>
</dbReference>
<evidence type="ECO:0000313" key="2">
    <source>
        <dbReference type="EMBL" id="AQS39898.1"/>
    </source>
</evidence>
<reference evidence="2 3" key="1">
    <citation type="submission" date="2016-03" db="EMBL/GenBank/DDBJ databases">
        <title>Complete genome sequence of Shewanella psychrophila WP2, a deep sea bacterium isolated from west Pacific sediment.</title>
        <authorList>
            <person name="Xu G."/>
            <person name="Jian H."/>
        </authorList>
    </citation>
    <scope>NUCLEOTIDE SEQUENCE [LARGE SCALE GENOMIC DNA]</scope>
    <source>
        <strain evidence="2 3">WP2</strain>
    </source>
</reference>
<dbReference type="Proteomes" id="UP000189545">
    <property type="component" value="Chromosome"/>
</dbReference>
<feature type="domain" description="EAL" evidence="1">
    <location>
        <begin position="4"/>
        <end position="83"/>
    </location>
</feature>
<organism evidence="2 3">
    <name type="scientific">Shewanella psychrophila</name>
    <dbReference type="NCBI Taxonomy" id="225848"/>
    <lineage>
        <taxon>Bacteria</taxon>
        <taxon>Pseudomonadati</taxon>
        <taxon>Pseudomonadota</taxon>
        <taxon>Gammaproteobacteria</taxon>
        <taxon>Alteromonadales</taxon>
        <taxon>Shewanellaceae</taxon>
        <taxon>Shewanella</taxon>
    </lineage>
</organism>
<proteinExistence type="predicted"/>